<dbReference type="Proteomes" id="UP000228996">
    <property type="component" value="Unassembled WGS sequence"/>
</dbReference>
<protein>
    <recommendedName>
        <fullName evidence="3">30S ribosomal protein S16</fullName>
    </recommendedName>
</protein>
<dbReference type="GO" id="GO:0006412">
    <property type="term" value="P:translation"/>
    <property type="evidence" value="ECO:0007669"/>
    <property type="project" value="InterPro"/>
</dbReference>
<evidence type="ECO:0000256" key="1">
    <source>
        <dbReference type="ARBA" id="ARBA00022980"/>
    </source>
</evidence>
<reference evidence="5" key="1">
    <citation type="submission" date="2017-09" db="EMBL/GenBank/DDBJ databases">
        <title>Depth-based differentiation of microbial function through sediment-hosted aquifers and enrichment of novel symbionts in the deep terrestrial subsurface.</title>
        <authorList>
            <person name="Probst A.J."/>
            <person name="Ladd B."/>
            <person name="Jarett J.K."/>
            <person name="Geller-Mcgrath D.E."/>
            <person name="Sieber C.M.K."/>
            <person name="Emerson J.B."/>
            <person name="Anantharaman K."/>
            <person name="Thomas B.C."/>
            <person name="Malmstrom R."/>
            <person name="Stieglmeier M."/>
            <person name="Klingl A."/>
            <person name="Woyke T."/>
            <person name="Ryan C.M."/>
            <person name="Banfield J.F."/>
        </authorList>
    </citation>
    <scope>NUCLEOTIDE SEQUENCE [LARGE SCALE GENOMIC DNA]</scope>
</reference>
<dbReference type="SUPFAM" id="SSF54565">
    <property type="entry name" value="Ribosomal protein S16"/>
    <property type="match status" value="1"/>
</dbReference>
<keyword evidence="1 4" id="KW-0689">Ribosomal protein</keyword>
<dbReference type="NCBIfam" id="TIGR00002">
    <property type="entry name" value="S16"/>
    <property type="match status" value="1"/>
</dbReference>
<evidence type="ECO:0000256" key="2">
    <source>
        <dbReference type="ARBA" id="ARBA00023274"/>
    </source>
</evidence>
<organism evidence="4 5">
    <name type="scientific">Candidatus Shapirobacteria bacterium CG08_land_8_20_14_0_20_39_18</name>
    <dbReference type="NCBI Taxonomy" id="1974883"/>
    <lineage>
        <taxon>Bacteria</taxon>
        <taxon>Candidatus Shapironibacteriota</taxon>
    </lineage>
</organism>
<dbReference type="GO" id="GO:0005840">
    <property type="term" value="C:ribosome"/>
    <property type="evidence" value="ECO:0007669"/>
    <property type="project" value="UniProtKB-KW"/>
</dbReference>
<evidence type="ECO:0000256" key="3">
    <source>
        <dbReference type="ARBA" id="ARBA00035310"/>
    </source>
</evidence>
<name>A0A2M6XD32_9BACT</name>
<accession>A0A2M6XD32</accession>
<dbReference type="InterPro" id="IPR000307">
    <property type="entry name" value="Ribosomal_bS16"/>
</dbReference>
<dbReference type="InterPro" id="IPR023803">
    <property type="entry name" value="Ribosomal_bS16_dom_sf"/>
</dbReference>
<dbReference type="EMBL" id="PEYO01000013">
    <property type="protein sequence ID" value="PIU03591.1"/>
    <property type="molecule type" value="Genomic_DNA"/>
</dbReference>
<comment type="caution">
    <text evidence="4">The sequence shown here is derived from an EMBL/GenBank/DDBJ whole genome shotgun (WGS) entry which is preliminary data.</text>
</comment>
<proteinExistence type="predicted"/>
<gene>
    <name evidence="4" type="primary">rpsP</name>
    <name evidence="4" type="ORF">COT44_02220</name>
</gene>
<dbReference type="GO" id="GO:0003735">
    <property type="term" value="F:structural constituent of ribosome"/>
    <property type="evidence" value="ECO:0007669"/>
    <property type="project" value="InterPro"/>
</dbReference>
<evidence type="ECO:0000313" key="4">
    <source>
        <dbReference type="EMBL" id="PIU03591.1"/>
    </source>
</evidence>
<dbReference type="GO" id="GO:0005737">
    <property type="term" value="C:cytoplasm"/>
    <property type="evidence" value="ECO:0007669"/>
    <property type="project" value="UniProtKB-ARBA"/>
</dbReference>
<keyword evidence="2" id="KW-0687">Ribonucleoprotein</keyword>
<dbReference type="AlphaFoldDB" id="A0A2M6XD32"/>
<dbReference type="Pfam" id="PF00886">
    <property type="entry name" value="Ribosomal_S16"/>
    <property type="match status" value="1"/>
</dbReference>
<dbReference type="Gene3D" id="3.30.1320.10">
    <property type="match status" value="1"/>
</dbReference>
<evidence type="ECO:0000313" key="5">
    <source>
        <dbReference type="Proteomes" id="UP000228996"/>
    </source>
</evidence>
<dbReference type="GO" id="GO:1990904">
    <property type="term" value="C:ribonucleoprotein complex"/>
    <property type="evidence" value="ECO:0007669"/>
    <property type="project" value="UniProtKB-KW"/>
</dbReference>
<sequence length="74" mass="8550">MGLRIHLSKSGRHGQKVYRIIISEKDGQAKDYLGFYAPKKENPEFSINKKLYQEWISKGALPSETLKKLVEKTK</sequence>